<accession>B7KC86</accession>
<dbReference type="SMART" id="SM00028">
    <property type="entry name" value="TPR"/>
    <property type="match status" value="6"/>
</dbReference>
<dbReference type="OrthoDB" id="446317at2"/>
<protein>
    <submittedName>
        <fullName evidence="3">Tetratricopeptide TPR_2 repeat protein</fullName>
    </submittedName>
</protein>
<dbReference type="InterPro" id="IPR019734">
    <property type="entry name" value="TPR_rpt"/>
</dbReference>
<dbReference type="eggNOG" id="COG0457">
    <property type="taxonomic scope" value="Bacteria"/>
</dbReference>
<feature type="domain" description="CHAT" evidence="2">
    <location>
        <begin position="582"/>
        <end position="852"/>
    </location>
</feature>
<dbReference type="Pfam" id="PF12770">
    <property type="entry name" value="CHAT"/>
    <property type="match status" value="1"/>
</dbReference>
<evidence type="ECO:0000256" key="1">
    <source>
        <dbReference type="PROSITE-ProRule" id="PRU00339"/>
    </source>
</evidence>
<dbReference type="SUPFAM" id="SSF48452">
    <property type="entry name" value="TPR-like"/>
    <property type="match status" value="3"/>
</dbReference>
<keyword evidence="1" id="KW-0802">TPR repeat</keyword>
<dbReference type="STRING" id="65393.PCC7424_1756"/>
<dbReference type="InterPro" id="IPR011990">
    <property type="entry name" value="TPR-like_helical_dom_sf"/>
</dbReference>
<keyword evidence="4" id="KW-1185">Reference proteome</keyword>
<sequence>MSNPRLKSYFFRLTSFLVGLFLVGLTTLIPSVTLSFPPSNNPQLLLEQGRQFYEQEQFNRALEIWQQGEQIFQQQGDSNNQALSLNYLSLAYQALGQWDKAQKTIEQSLELLKSSQPPNSQTLRAKALNTLGSLQLAQGQTQAALISWQEAETLYTQIGDEIGHIGTQINQAQALQQLGFYRRSADLLTTVSQYFQSQPDSSLKAMGLRNFANVLMTLGELEKAKEILQQSLAISQHLKDQNNQAATLLSLGNLMSFLDKAQQALINYQKAAEIAPDSFSQLKAQINQLDILIKQQQWSDAKILISQIQPQLSNLTPSRRNIYIRVHFVSILTQADPLLNDTLFNQLVLIIAQGVKQAETLKDFRAQSYSLGTLGTLYELKKQGQEAQILTEKAIKLASTISAEDILYQWQWQLARILEAQGNYPQAIATNTLAVNTLQTLRKDLVSINPELQFSFRESVEPVYRNLIRLLLIPESQSEQISQSNLIQARQVLESLQLAELENFFREACINAIPKQIEQIDPTAAVISAIILTDRLGVILSLPGQPLRYYETVMPKSKIENTLDQLLQSLNPAFSNQIRLQLSQQVYNWLIAPAEKVLEEANIETLVFVLDGILRNLPMSALYDGQNYLVENYKIALTPGLQLLDPQALVKRKLKAVLAGVSEENQGFSPLPGVKVEITEISQEIISTSLLNQEFTRSNFQQQLEKTPFPIIHLATHGQFSSDPEETFVLAWQDTIKVKDLQNLLRYREQQITNPVELLVLSACQTATGDQQAVLGLAGMAVRSGARSTIATLWAVRDQSTAQFMTEFYRFLSGSQPQMSKAEALRQAQLTLINSPQFNHPFYWSAFVLVGNWL</sequence>
<organism evidence="3 4">
    <name type="scientific">Gloeothece citriformis (strain PCC 7424)</name>
    <name type="common">Cyanothece sp. (strain PCC 7424)</name>
    <dbReference type="NCBI Taxonomy" id="65393"/>
    <lineage>
        <taxon>Bacteria</taxon>
        <taxon>Bacillati</taxon>
        <taxon>Cyanobacteriota</taxon>
        <taxon>Cyanophyceae</taxon>
        <taxon>Oscillatoriophycideae</taxon>
        <taxon>Chroococcales</taxon>
        <taxon>Aphanothecaceae</taxon>
        <taxon>Gloeothece</taxon>
        <taxon>Gloeothece citriformis</taxon>
    </lineage>
</organism>
<evidence type="ECO:0000313" key="3">
    <source>
        <dbReference type="EMBL" id="ACK70191.1"/>
    </source>
</evidence>
<dbReference type="KEGG" id="cyc:PCC7424_1756"/>
<dbReference type="AlphaFoldDB" id="B7KC86"/>
<dbReference type="RefSeq" id="WP_012599134.1">
    <property type="nucleotide sequence ID" value="NC_011729.1"/>
</dbReference>
<dbReference type="EMBL" id="CP001291">
    <property type="protein sequence ID" value="ACK70191.1"/>
    <property type="molecule type" value="Genomic_DNA"/>
</dbReference>
<dbReference type="Gene3D" id="1.25.40.10">
    <property type="entry name" value="Tetratricopeptide repeat domain"/>
    <property type="match status" value="3"/>
</dbReference>
<feature type="repeat" description="TPR" evidence="1">
    <location>
        <begin position="245"/>
        <end position="278"/>
    </location>
</feature>
<dbReference type="Pfam" id="PF13424">
    <property type="entry name" value="TPR_12"/>
    <property type="match status" value="2"/>
</dbReference>
<name>B7KC86_GLOC7</name>
<gene>
    <name evidence="3" type="ordered locus">PCC7424_1756</name>
</gene>
<evidence type="ECO:0000313" key="4">
    <source>
        <dbReference type="Proteomes" id="UP000002384"/>
    </source>
</evidence>
<dbReference type="Proteomes" id="UP000002384">
    <property type="component" value="Chromosome"/>
</dbReference>
<dbReference type="eggNOG" id="COG4995">
    <property type="taxonomic scope" value="Bacteria"/>
</dbReference>
<dbReference type="HOGENOM" id="CLU_002404_0_0_3"/>
<reference evidence="4" key="1">
    <citation type="journal article" date="2011" name="MBio">
        <title>Novel metabolic attributes of the genus Cyanothece, comprising a group of unicellular nitrogen-fixing Cyanobacteria.</title>
        <authorList>
            <person name="Bandyopadhyay A."/>
            <person name="Elvitigala T."/>
            <person name="Welsh E."/>
            <person name="Stockel J."/>
            <person name="Liberton M."/>
            <person name="Min H."/>
            <person name="Sherman L.A."/>
            <person name="Pakrasi H.B."/>
        </authorList>
    </citation>
    <scope>NUCLEOTIDE SEQUENCE [LARGE SCALE GENOMIC DNA]</scope>
    <source>
        <strain evidence="4">PCC 7424</strain>
    </source>
</reference>
<proteinExistence type="predicted"/>
<evidence type="ECO:0000259" key="2">
    <source>
        <dbReference type="Pfam" id="PF12770"/>
    </source>
</evidence>
<dbReference type="PROSITE" id="PS50005">
    <property type="entry name" value="TPR"/>
    <property type="match status" value="1"/>
</dbReference>
<dbReference type="PANTHER" id="PTHR10098">
    <property type="entry name" value="RAPSYN-RELATED"/>
    <property type="match status" value="1"/>
</dbReference>
<dbReference type="InterPro" id="IPR024983">
    <property type="entry name" value="CHAT_dom"/>
</dbReference>
<dbReference type="PANTHER" id="PTHR10098:SF112">
    <property type="entry name" value="SLR0380 PROTEIN"/>
    <property type="match status" value="1"/>
</dbReference>